<protein>
    <submittedName>
        <fullName evidence="1">Uncharacterized protein</fullName>
    </submittedName>
</protein>
<dbReference type="Gramene" id="FCD_00009569-RA">
    <property type="protein sequence ID" value="FCD_00009569-RA:cds"/>
    <property type="gene ID" value="FCD_00009569"/>
</dbReference>
<accession>A0AA88DG88</accession>
<reference evidence="1" key="1">
    <citation type="submission" date="2023-07" db="EMBL/GenBank/DDBJ databases">
        <title>draft genome sequence of fig (Ficus carica).</title>
        <authorList>
            <person name="Takahashi T."/>
            <person name="Nishimura K."/>
        </authorList>
    </citation>
    <scope>NUCLEOTIDE SEQUENCE</scope>
</reference>
<proteinExistence type="predicted"/>
<dbReference type="AlphaFoldDB" id="A0AA88DG88"/>
<sequence>MLVIDPTWVFITETRVKDQHQIHKMPSTNKLLESIMLVINSTCDFITKTNCFRIDHGLHHLNKCYIPISDHQTMLPTSKESIMLIIKDYKSTSSTLPTPDQPTFFSCNKHVFRVDHACDRGPQIALKSIMLLVIDTTWDFITRQVLHTNIRSTNSLSTNKLLKSQIMPKQVLHSNTRSANIRFPQQTSIWS</sequence>
<evidence type="ECO:0000313" key="1">
    <source>
        <dbReference type="EMBL" id="GMN37764.1"/>
    </source>
</evidence>
<organism evidence="1 2">
    <name type="scientific">Ficus carica</name>
    <name type="common">Common fig</name>
    <dbReference type="NCBI Taxonomy" id="3494"/>
    <lineage>
        <taxon>Eukaryota</taxon>
        <taxon>Viridiplantae</taxon>
        <taxon>Streptophyta</taxon>
        <taxon>Embryophyta</taxon>
        <taxon>Tracheophyta</taxon>
        <taxon>Spermatophyta</taxon>
        <taxon>Magnoliopsida</taxon>
        <taxon>eudicotyledons</taxon>
        <taxon>Gunneridae</taxon>
        <taxon>Pentapetalae</taxon>
        <taxon>rosids</taxon>
        <taxon>fabids</taxon>
        <taxon>Rosales</taxon>
        <taxon>Moraceae</taxon>
        <taxon>Ficeae</taxon>
        <taxon>Ficus</taxon>
    </lineage>
</organism>
<name>A0AA88DG88_FICCA</name>
<dbReference type="Proteomes" id="UP001187192">
    <property type="component" value="Unassembled WGS sequence"/>
</dbReference>
<evidence type="ECO:0000313" key="2">
    <source>
        <dbReference type="Proteomes" id="UP001187192"/>
    </source>
</evidence>
<keyword evidence="2" id="KW-1185">Reference proteome</keyword>
<dbReference type="EMBL" id="BTGU01000007">
    <property type="protein sequence ID" value="GMN37764.1"/>
    <property type="molecule type" value="Genomic_DNA"/>
</dbReference>
<comment type="caution">
    <text evidence="1">The sequence shown here is derived from an EMBL/GenBank/DDBJ whole genome shotgun (WGS) entry which is preliminary data.</text>
</comment>
<gene>
    <name evidence="1" type="ORF">TIFTF001_007084</name>
</gene>